<evidence type="ECO:0000313" key="10">
    <source>
        <dbReference type="EMBL" id="MBO3274650.1"/>
    </source>
</evidence>
<feature type="binding site" evidence="9">
    <location>
        <position position="123"/>
    </location>
    <ligand>
        <name>S-adenosyl-L-methionine</name>
        <dbReference type="ChEBI" id="CHEBI:59789"/>
    </ligand>
</feature>
<keyword evidence="11" id="KW-1185">Reference proteome</keyword>
<protein>
    <recommendedName>
        <fullName evidence="4 9">Thiopurine S-methyltransferase</fullName>
        <ecNumber evidence="4 9">2.1.1.67</ecNumber>
    </recommendedName>
    <alternativeName>
        <fullName evidence="9">Thiopurine methyltransferase</fullName>
    </alternativeName>
</protein>
<evidence type="ECO:0000256" key="4">
    <source>
        <dbReference type="ARBA" id="ARBA00011905"/>
    </source>
</evidence>
<reference evidence="10 11" key="1">
    <citation type="submission" date="2020-12" db="EMBL/GenBank/DDBJ databases">
        <title>Pseudomonas schmalbachii sp. nov. isolated from millipede gut.</title>
        <authorList>
            <person name="Shelomi M."/>
        </authorList>
    </citation>
    <scope>NUCLEOTIDE SEQUENCE [LARGE SCALE GENOMIC DNA]</scope>
    <source>
        <strain evidence="10 11">Milli4</strain>
    </source>
</reference>
<evidence type="ECO:0000313" key="11">
    <source>
        <dbReference type="Proteomes" id="UP000669060"/>
    </source>
</evidence>
<dbReference type="Proteomes" id="UP000669060">
    <property type="component" value="Unassembled WGS sequence"/>
</dbReference>
<feature type="binding site" evidence="9">
    <location>
        <position position="45"/>
    </location>
    <ligand>
        <name>S-adenosyl-L-methionine</name>
        <dbReference type="ChEBI" id="CHEBI:59789"/>
    </ligand>
</feature>
<dbReference type="GO" id="GO:0032259">
    <property type="term" value="P:methylation"/>
    <property type="evidence" value="ECO:0007669"/>
    <property type="project" value="UniProtKB-KW"/>
</dbReference>
<keyword evidence="7 9" id="KW-0808">Transferase</keyword>
<sequence>MHEEFWQDRWSRNEIGFHLNVVNPFLVRHWPALGVEPGARVLVPLCGKSLDLVWLAEQGYRVLGVELAARAVEEFFSALGVQPAVEMCGTLPLYRHGGLEIIQGDFFHLEPQHVADCRAFYDRAALIALPAEMRAAYVHHLGAILPPIQRGLLVTLEYPQEQMDGPPFAVLEAEVRERYGDGWAVETLERCDVLAENGKFLQRGVRQLDEVAYRLTRG</sequence>
<dbReference type="PANTHER" id="PTHR10259">
    <property type="entry name" value="THIOPURINE S-METHYLTRANSFERASE"/>
    <property type="match status" value="1"/>
</dbReference>
<dbReference type="NCBIfam" id="NF009732">
    <property type="entry name" value="PRK13255.1"/>
    <property type="match status" value="1"/>
</dbReference>
<dbReference type="PANTHER" id="PTHR10259:SF11">
    <property type="entry name" value="THIOPURINE S-METHYLTRANSFERASE"/>
    <property type="match status" value="1"/>
</dbReference>
<dbReference type="Pfam" id="PF05724">
    <property type="entry name" value="TPMT"/>
    <property type="match status" value="1"/>
</dbReference>
<evidence type="ECO:0000256" key="9">
    <source>
        <dbReference type="HAMAP-Rule" id="MF_00812"/>
    </source>
</evidence>
<evidence type="ECO:0000256" key="5">
    <source>
        <dbReference type="ARBA" id="ARBA00022490"/>
    </source>
</evidence>
<name>A0ABS3TPM3_9PSED</name>
<comment type="caution">
    <text evidence="10">The sequence shown here is derived from an EMBL/GenBank/DDBJ whole genome shotgun (WGS) entry which is preliminary data.</text>
</comment>
<dbReference type="InterPro" id="IPR029063">
    <property type="entry name" value="SAM-dependent_MTases_sf"/>
</dbReference>
<comment type="subcellular location">
    <subcellularLocation>
        <location evidence="2 9">Cytoplasm</location>
    </subcellularLocation>
</comment>
<comment type="catalytic activity">
    <reaction evidence="1 9">
        <text>S-adenosyl-L-methionine + a thiopurine = S-adenosyl-L-homocysteine + a thiopurine S-methylether.</text>
        <dbReference type="EC" id="2.1.1.67"/>
    </reaction>
</comment>
<dbReference type="InterPro" id="IPR025835">
    <property type="entry name" value="Thiopurine_S-MeTrfase"/>
</dbReference>
<feature type="binding site" evidence="9">
    <location>
        <position position="66"/>
    </location>
    <ligand>
        <name>S-adenosyl-L-methionine</name>
        <dbReference type="ChEBI" id="CHEBI:59789"/>
    </ligand>
</feature>
<organism evidence="10 11">
    <name type="scientific">Pseudomonas schmalbachii</name>
    <dbReference type="NCBI Taxonomy" id="2816993"/>
    <lineage>
        <taxon>Bacteria</taxon>
        <taxon>Pseudomonadati</taxon>
        <taxon>Pseudomonadota</taxon>
        <taxon>Gammaproteobacteria</taxon>
        <taxon>Pseudomonadales</taxon>
        <taxon>Pseudomonadaceae</taxon>
        <taxon>Pseudomonas</taxon>
    </lineage>
</organism>
<evidence type="ECO:0000256" key="1">
    <source>
        <dbReference type="ARBA" id="ARBA00000903"/>
    </source>
</evidence>
<dbReference type="RefSeq" id="WP_208312449.1">
    <property type="nucleotide sequence ID" value="NZ_JAELYA010000001.1"/>
</dbReference>
<keyword evidence="5 9" id="KW-0963">Cytoplasm</keyword>
<dbReference type="GO" id="GO:0008119">
    <property type="term" value="F:thiopurine S-methyltransferase activity"/>
    <property type="evidence" value="ECO:0007669"/>
    <property type="project" value="UniProtKB-EC"/>
</dbReference>
<gene>
    <name evidence="9" type="primary">tpm</name>
    <name evidence="10" type="ORF">JFY56_05410</name>
</gene>
<evidence type="ECO:0000256" key="3">
    <source>
        <dbReference type="ARBA" id="ARBA00008145"/>
    </source>
</evidence>
<dbReference type="PROSITE" id="PS51585">
    <property type="entry name" value="SAM_MT_TPMT"/>
    <property type="match status" value="1"/>
</dbReference>
<dbReference type="InterPro" id="IPR008854">
    <property type="entry name" value="TPMT"/>
</dbReference>
<dbReference type="Gene3D" id="3.40.50.150">
    <property type="entry name" value="Vaccinia Virus protein VP39"/>
    <property type="match status" value="1"/>
</dbReference>
<keyword evidence="8 9" id="KW-0949">S-adenosyl-L-methionine</keyword>
<dbReference type="NCBIfam" id="TIGR03840">
    <property type="entry name" value="TMPT_Se_Te"/>
    <property type="match status" value="1"/>
</dbReference>
<evidence type="ECO:0000256" key="8">
    <source>
        <dbReference type="ARBA" id="ARBA00022691"/>
    </source>
</evidence>
<accession>A0ABS3TPM3</accession>
<evidence type="ECO:0000256" key="2">
    <source>
        <dbReference type="ARBA" id="ARBA00004496"/>
    </source>
</evidence>
<dbReference type="PIRSF" id="PIRSF023956">
    <property type="entry name" value="Thiopurine_S-methyltransferase"/>
    <property type="match status" value="1"/>
</dbReference>
<proteinExistence type="inferred from homology"/>
<feature type="binding site" evidence="9">
    <location>
        <position position="10"/>
    </location>
    <ligand>
        <name>S-adenosyl-L-methionine</name>
        <dbReference type="ChEBI" id="CHEBI:59789"/>
    </ligand>
</feature>
<dbReference type="HAMAP" id="MF_00812">
    <property type="entry name" value="Thiopur_methtran"/>
    <property type="match status" value="1"/>
</dbReference>
<keyword evidence="6 9" id="KW-0489">Methyltransferase</keyword>
<evidence type="ECO:0000256" key="7">
    <source>
        <dbReference type="ARBA" id="ARBA00022679"/>
    </source>
</evidence>
<dbReference type="SUPFAM" id="SSF53335">
    <property type="entry name" value="S-adenosyl-L-methionine-dependent methyltransferases"/>
    <property type="match status" value="1"/>
</dbReference>
<dbReference type="EMBL" id="JAELYA010000001">
    <property type="protein sequence ID" value="MBO3274650.1"/>
    <property type="molecule type" value="Genomic_DNA"/>
</dbReference>
<dbReference type="InterPro" id="IPR022474">
    <property type="entry name" value="Thiopur_S-MeTfrase_Se/Te_detox"/>
</dbReference>
<comment type="similarity">
    <text evidence="3 9">Belongs to the class I-like SAM-binding methyltransferase superfamily. TPMT family.</text>
</comment>
<dbReference type="EC" id="2.1.1.67" evidence="4 9"/>
<evidence type="ECO:0000256" key="6">
    <source>
        <dbReference type="ARBA" id="ARBA00022603"/>
    </source>
</evidence>